<organism evidence="1 2">
    <name type="scientific">Caenorhabditis briggsae</name>
    <dbReference type="NCBI Taxonomy" id="6238"/>
    <lineage>
        <taxon>Eukaryota</taxon>
        <taxon>Metazoa</taxon>
        <taxon>Ecdysozoa</taxon>
        <taxon>Nematoda</taxon>
        <taxon>Chromadorea</taxon>
        <taxon>Rhabditida</taxon>
        <taxon>Rhabditina</taxon>
        <taxon>Rhabditomorpha</taxon>
        <taxon>Rhabditoidea</taxon>
        <taxon>Rhabditidae</taxon>
        <taxon>Peloderinae</taxon>
        <taxon>Caenorhabditis</taxon>
    </lineage>
</organism>
<proteinExistence type="predicted"/>
<dbReference type="Proteomes" id="UP000827892">
    <property type="component" value="Chromosome II"/>
</dbReference>
<name>A0AAE9DHH8_CAEBR</name>
<evidence type="ECO:0000313" key="1">
    <source>
        <dbReference type="EMBL" id="ULU04692.1"/>
    </source>
</evidence>
<protein>
    <submittedName>
        <fullName evidence="1">Uncharacterized protein</fullName>
    </submittedName>
</protein>
<reference evidence="1 2" key="1">
    <citation type="submission" date="2022-05" db="EMBL/GenBank/DDBJ databases">
        <title>Chromosome-level reference genomes for two strains of Caenorhabditis briggsae: an improved platform for comparative genomics.</title>
        <authorList>
            <person name="Stevens L."/>
            <person name="Andersen E.C."/>
        </authorList>
    </citation>
    <scope>NUCLEOTIDE SEQUENCE [LARGE SCALE GENOMIC DNA]</scope>
    <source>
        <strain evidence="1">QX1410_ONT</strain>
        <tissue evidence="1">Whole-organism</tissue>
    </source>
</reference>
<dbReference type="EMBL" id="CP090892">
    <property type="protein sequence ID" value="ULU04692.1"/>
    <property type="molecule type" value="Genomic_DNA"/>
</dbReference>
<accession>A0AAE9DHH8</accession>
<dbReference type="AlphaFoldDB" id="A0AAE9DHH8"/>
<evidence type="ECO:0000313" key="2">
    <source>
        <dbReference type="Proteomes" id="UP000827892"/>
    </source>
</evidence>
<sequence length="169" mass="19427">MRNSTKHNLSALQVRMKSRPDIRMPTDEELMNGTVQLARERIIHRLLLQKILGLFSKCINDDVRMFVDSGIEDPFKKMTGEMYHEHIEENAVDEIERDLVAAHRKLDRFSEAFDCNCTNGCTATSPWKLWTKPSTRKRFMTRSPSVTTVAANFASAKDSARKRSQSHLS</sequence>
<gene>
    <name evidence="1" type="ORF">L3Y34_017452</name>
</gene>